<evidence type="ECO:0000256" key="5">
    <source>
        <dbReference type="ARBA" id="ARBA00023143"/>
    </source>
</evidence>
<keyword evidence="8" id="KW-0732">Signal</keyword>
<keyword evidence="3 7" id="KW-1133">Transmembrane helix</keyword>
<dbReference type="EMBL" id="JBAKAR010000013">
    <property type="protein sequence ID" value="MEL0614311.1"/>
    <property type="molecule type" value="Genomic_DNA"/>
</dbReference>
<dbReference type="InterPro" id="IPR022781">
    <property type="entry name" value="Flagellar_biosynth_FliO"/>
</dbReference>
<keyword evidence="1 7" id="KW-1003">Cell membrane</keyword>
<keyword evidence="9" id="KW-0969">Cilium</keyword>
<comment type="caution">
    <text evidence="9">The sequence shown here is derived from an EMBL/GenBank/DDBJ whole genome shotgun (WGS) entry which is preliminary data.</text>
</comment>
<keyword evidence="5 7" id="KW-0975">Bacterial flagellum</keyword>
<gene>
    <name evidence="9" type="primary">fliO</name>
    <name evidence="9" type="ORF">V6242_14230</name>
</gene>
<keyword evidence="9" id="KW-0966">Cell projection</keyword>
<evidence type="ECO:0000256" key="3">
    <source>
        <dbReference type="ARBA" id="ARBA00022989"/>
    </source>
</evidence>
<feature type="signal peptide" evidence="8">
    <location>
        <begin position="1"/>
        <end position="25"/>
    </location>
</feature>
<accession>A0ABU9G749</accession>
<evidence type="ECO:0000313" key="10">
    <source>
        <dbReference type="Proteomes" id="UP001379949"/>
    </source>
</evidence>
<feature type="chain" id="PRO_5045452758" description="Flagellar protein" evidence="8">
    <location>
        <begin position="26"/>
        <end position="141"/>
    </location>
</feature>
<sequence>MKTCLKTSVTLITAMLSMAVSYVHAAVPQEMPTTYSIWKVVLSLAFIVVFIPACLWLVKKLQVTQMRFGQSDIRVVSSQSLGAKEKIVLIEVEGEKILLGVTSQSINHLKSFSTNGKAFAQVMTEAESSSHLDDADKGAAS</sequence>
<dbReference type="PANTHER" id="PTHR38766">
    <property type="entry name" value="FLAGELLAR PROTEIN FLIO"/>
    <property type="match status" value="1"/>
</dbReference>
<comment type="similarity">
    <text evidence="6 7">Belongs to the FliO/MopB family.</text>
</comment>
<evidence type="ECO:0000256" key="4">
    <source>
        <dbReference type="ARBA" id="ARBA00023136"/>
    </source>
</evidence>
<reference evidence="9 10" key="1">
    <citation type="submission" date="2024-02" db="EMBL/GenBank/DDBJ databases">
        <title>Bacteria isolated from the canopy kelp, Nereocystis luetkeana.</title>
        <authorList>
            <person name="Pfister C.A."/>
            <person name="Younker I.T."/>
            <person name="Light S.H."/>
        </authorList>
    </citation>
    <scope>NUCLEOTIDE SEQUENCE [LARGE SCALE GENOMIC DNA]</scope>
    <source>
        <strain evidence="9 10">TI.4.07</strain>
    </source>
</reference>
<dbReference type="RefSeq" id="WP_341565128.1">
    <property type="nucleotide sequence ID" value="NZ_JBAKAQ010000007.1"/>
</dbReference>
<evidence type="ECO:0000256" key="6">
    <source>
        <dbReference type="ARBA" id="ARBA00037937"/>
    </source>
</evidence>
<protein>
    <recommendedName>
        <fullName evidence="7">Flagellar protein</fullName>
    </recommendedName>
</protein>
<name>A0ABU9G749_9GAMM</name>
<evidence type="ECO:0000256" key="2">
    <source>
        <dbReference type="ARBA" id="ARBA00022692"/>
    </source>
</evidence>
<comment type="subcellular location">
    <subcellularLocation>
        <location evidence="7">Cell membrane</location>
    </subcellularLocation>
    <subcellularLocation>
        <location evidence="7">Bacterial flagellum basal body</location>
    </subcellularLocation>
</comment>
<evidence type="ECO:0000256" key="7">
    <source>
        <dbReference type="RuleBase" id="RU362064"/>
    </source>
</evidence>
<keyword evidence="9" id="KW-0282">Flagellum</keyword>
<dbReference type="InterPro" id="IPR052205">
    <property type="entry name" value="FliO/MopB"/>
</dbReference>
<dbReference type="Pfam" id="PF04347">
    <property type="entry name" value="FliO"/>
    <property type="match status" value="1"/>
</dbReference>
<keyword evidence="4 7" id="KW-0472">Membrane</keyword>
<keyword evidence="10" id="KW-1185">Reference proteome</keyword>
<dbReference type="NCBIfam" id="TIGR03500">
    <property type="entry name" value="FliO_TIGR"/>
    <property type="match status" value="1"/>
</dbReference>
<evidence type="ECO:0000313" key="9">
    <source>
        <dbReference type="EMBL" id="MEL0614311.1"/>
    </source>
</evidence>
<organism evidence="9 10">
    <name type="scientific">Marinomonas arenicola</name>
    <dbReference type="NCBI Taxonomy" id="569601"/>
    <lineage>
        <taxon>Bacteria</taxon>
        <taxon>Pseudomonadati</taxon>
        <taxon>Pseudomonadota</taxon>
        <taxon>Gammaproteobacteria</taxon>
        <taxon>Oceanospirillales</taxon>
        <taxon>Oceanospirillaceae</taxon>
        <taxon>Marinomonas</taxon>
    </lineage>
</organism>
<keyword evidence="2 7" id="KW-0812">Transmembrane</keyword>
<dbReference type="Proteomes" id="UP001379949">
    <property type="component" value="Unassembled WGS sequence"/>
</dbReference>
<evidence type="ECO:0000256" key="1">
    <source>
        <dbReference type="ARBA" id="ARBA00022475"/>
    </source>
</evidence>
<proteinExistence type="inferred from homology"/>
<dbReference type="PANTHER" id="PTHR38766:SF1">
    <property type="entry name" value="FLAGELLAR PROTEIN FLIO"/>
    <property type="match status" value="1"/>
</dbReference>
<evidence type="ECO:0000256" key="8">
    <source>
        <dbReference type="SAM" id="SignalP"/>
    </source>
</evidence>
<feature type="transmembrane region" description="Helical" evidence="7">
    <location>
        <begin position="35"/>
        <end position="58"/>
    </location>
</feature>